<name>A0AAV8WL74_9CUCU</name>
<gene>
    <name evidence="2" type="ORF">NQ314_020357</name>
</gene>
<organism evidence="2 3">
    <name type="scientific">Rhamnusium bicolor</name>
    <dbReference type="NCBI Taxonomy" id="1586634"/>
    <lineage>
        <taxon>Eukaryota</taxon>
        <taxon>Metazoa</taxon>
        <taxon>Ecdysozoa</taxon>
        <taxon>Arthropoda</taxon>
        <taxon>Hexapoda</taxon>
        <taxon>Insecta</taxon>
        <taxon>Pterygota</taxon>
        <taxon>Neoptera</taxon>
        <taxon>Endopterygota</taxon>
        <taxon>Coleoptera</taxon>
        <taxon>Polyphaga</taxon>
        <taxon>Cucujiformia</taxon>
        <taxon>Chrysomeloidea</taxon>
        <taxon>Cerambycidae</taxon>
        <taxon>Lepturinae</taxon>
        <taxon>Rhagiini</taxon>
        <taxon>Rhamnusium</taxon>
    </lineage>
</organism>
<feature type="compositionally biased region" description="Low complexity" evidence="1">
    <location>
        <begin position="125"/>
        <end position="134"/>
    </location>
</feature>
<dbReference type="EMBL" id="JANEYF010005713">
    <property type="protein sequence ID" value="KAJ8927211.1"/>
    <property type="molecule type" value="Genomic_DNA"/>
</dbReference>
<reference evidence="2" key="1">
    <citation type="journal article" date="2023" name="Insect Mol. Biol.">
        <title>Genome sequencing provides insights into the evolution of gene families encoding plant cell wall-degrading enzymes in longhorned beetles.</title>
        <authorList>
            <person name="Shin N.R."/>
            <person name="Okamura Y."/>
            <person name="Kirsch R."/>
            <person name="Pauchet Y."/>
        </authorList>
    </citation>
    <scope>NUCLEOTIDE SEQUENCE</scope>
    <source>
        <strain evidence="2">RBIC_L_NR</strain>
    </source>
</reference>
<sequence length="362" mass="41078">MEKTGCPTRLKFGRILWQHESECSYGQIYKKITKNITKNPSQKEKGVIMTHSGHYYGTITPNVALFAPPNQKSEFEANKEVLKSLKRQQERRIVRADEIGTQFELMNSEDGSVCTEDSESKEKSPSPSDRSSPTRIEEKDLKKKPNNYPYQSALPEPDYLISNNGKLPQINLDNYQQNLFIAQVHQEDYPSPRISRQNSYRPAYYPSNGSYSQGDQLGTNSNEVLSPKSSFSRTPLNNIDSNILASHYPVFIYSKGVYQNSPSPENMLQAPAFSSGLHSPTFDGGLHSRFSFNGSHINAYRLSRTESISSNKELMDELKIKLLSNNSMKQQMENGEEKGVDSPYKECNNLEEILQAHDRIVQ</sequence>
<accession>A0AAV8WL74</accession>
<evidence type="ECO:0000256" key="1">
    <source>
        <dbReference type="SAM" id="MobiDB-lite"/>
    </source>
</evidence>
<dbReference type="AlphaFoldDB" id="A0AAV8WL74"/>
<evidence type="ECO:0000313" key="3">
    <source>
        <dbReference type="Proteomes" id="UP001162156"/>
    </source>
</evidence>
<feature type="region of interest" description="Disordered" evidence="1">
    <location>
        <begin position="210"/>
        <end position="232"/>
    </location>
</feature>
<dbReference type="Proteomes" id="UP001162156">
    <property type="component" value="Unassembled WGS sequence"/>
</dbReference>
<keyword evidence="3" id="KW-1185">Reference proteome</keyword>
<feature type="region of interest" description="Disordered" evidence="1">
    <location>
        <begin position="105"/>
        <end position="155"/>
    </location>
</feature>
<evidence type="ECO:0000313" key="2">
    <source>
        <dbReference type="EMBL" id="KAJ8927211.1"/>
    </source>
</evidence>
<proteinExistence type="predicted"/>
<comment type="caution">
    <text evidence="2">The sequence shown here is derived from an EMBL/GenBank/DDBJ whole genome shotgun (WGS) entry which is preliminary data.</text>
</comment>
<protein>
    <submittedName>
        <fullName evidence="2">Uncharacterized protein</fullName>
    </submittedName>
</protein>